<dbReference type="InterPro" id="IPR051858">
    <property type="entry name" value="WD_repeat_GAD-1"/>
</dbReference>
<feature type="compositionally biased region" description="Low complexity" evidence="5">
    <location>
        <begin position="35"/>
        <end position="48"/>
    </location>
</feature>
<accession>A0AAN5C6B5</accession>
<organism evidence="6 7">
    <name type="scientific">Pristionchus mayeri</name>
    <dbReference type="NCBI Taxonomy" id="1317129"/>
    <lineage>
        <taxon>Eukaryota</taxon>
        <taxon>Metazoa</taxon>
        <taxon>Ecdysozoa</taxon>
        <taxon>Nematoda</taxon>
        <taxon>Chromadorea</taxon>
        <taxon>Rhabditida</taxon>
        <taxon>Rhabditina</taxon>
        <taxon>Diplogasteromorpha</taxon>
        <taxon>Diplogasteroidea</taxon>
        <taxon>Neodiplogasteridae</taxon>
        <taxon>Pristionchus</taxon>
    </lineage>
</organism>
<evidence type="ECO:0000256" key="5">
    <source>
        <dbReference type="SAM" id="MobiDB-lite"/>
    </source>
</evidence>
<dbReference type="InterPro" id="IPR001680">
    <property type="entry name" value="WD40_rpt"/>
</dbReference>
<feature type="compositionally biased region" description="Acidic residues" evidence="5">
    <location>
        <begin position="165"/>
        <end position="176"/>
    </location>
</feature>
<protein>
    <recommendedName>
        <fullName evidence="8">Gad-1</fullName>
    </recommendedName>
</protein>
<evidence type="ECO:0000313" key="7">
    <source>
        <dbReference type="Proteomes" id="UP001328107"/>
    </source>
</evidence>
<dbReference type="Proteomes" id="UP001328107">
    <property type="component" value="Unassembled WGS sequence"/>
</dbReference>
<feature type="non-terminal residue" evidence="6">
    <location>
        <position position="1"/>
    </location>
</feature>
<evidence type="ECO:0000256" key="2">
    <source>
        <dbReference type="ARBA" id="ARBA00022737"/>
    </source>
</evidence>
<feature type="compositionally biased region" description="Basic and acidic residues" evidence="5">
    <location>
        <begin position="71"/>
        <end position="91"/>
    </location>
</feature>
<feature type="compositionally biased region" description="Polar residues" evidence="5">
    <location>
        <begin position="114"/>
        <end position="125"/>
    </location>
</feature>
<dbReference type="GO" id="GO:0005634">
    <property type="term" value="C:nucleus"/>
    <property type="evidence" value="ECO:0007669"/>
    <property type="project" value="TreeGrafter"/>
</dbReference>
<dbReference type="GO" id="GO:0035861">
    <property type="term" value="C:site of double-strand break"/>
    <property type="evidence" value="ECO:0007669"/>
    <property type="project" value="TreeGrafter"/>
</dbReference>
<feature type="region of interest" description="Disordered" evidence="5">
    <location>
        <begin position="1"/>
        <end position="50"/>
    </location>
</feature>
<feature type="region of interest" description="Disordered" evidence="5">
    <location>
        <begin position="665"/>
        <end position="702"/>
    </location>
</feature>
<keyword evidence="7" id="KW-1185">Reference proteome</keyword>
<comment type="caution">
    <text evidence="6">The sequence shown here is derived from an EMBL/GenBank/DDBJ whole genome shotgun (WGS) entry which is preliminary data.</text>
</comment>
<dbReference type="InterPro" id="IPR015943">
    <property type="entry name" value="WD40/YVTN_repeat-like_dom_sf"/>
</dbReference>
<dbReference type="PROSITE" id="PS50294">
    <property type="entry name" value="WD_REPEATS_REGION"/>
    <property type="match status" value="2"/>
</dbReference>
<name>A0AAN5C6B5_9BILA</name>
<dbReference type="Gene3D" id="2.130.10.10">
    <property type="entry name" value="YVTN repeat-like/Quinoprotein amine dehydrogenase"/>
    <property type="match status" value="2"/>
</dbReference>
<dbReference type="PANTHER" id="PTHR16017">
    <property type="entry name" value="GASTRULATION DEFECTIVE PROTEIN 1-RELATED"/>
    <property type="match status" value="1"/>
</dbReference>
<dbReference type="InterPro" id="IPR036322">
    <property type="entry name" value="WD40_repeat_dom_sf"/>
</dbReference>
<comment type="similarity">
    <text evidence="3">Belongs to the WD repeat GAD-1 family.</text>
</comment>
<proteinExistence type="inferred from homology"/>
<feature type="repeat" description="WD" evidence="4">
    <location>
        <begin position="399"/>
        <end position="440"/>
    </location>
</feature>
<dbReference type="EMBL" id="BTRK01000001">
    <property type="protein sequence ID" value="GMR31547.1"/>
    <property type="molecule type" value="Genomic_DNA"/>
</dbReference>
<dbReference type="FunFam" id="2.130.10.10:FF:001319">
    <property type="entry name" value="Gastrulation defective protein 1"/>
    <property type="match status" value="1"/>
</dbReference>
<gene>
    <name evidence="6" type="ORF">PMAYCL1PPCAC_01742</name>
</gene>
<dbReference type="AlphaFoldDB" id="A0AAN5C6B5"/>
<evidence type="ECO:0000256" key="4">
    <source>
        <dbReference type="PROSITE-ProRule" id="PRU00221"/>
    </source>
</evidence>
<feature type="region of interest" description="Disordered" evidence="5">
    <location>
        <begin position="154"/>
        <end position="176"/>
    </location>
</feature>
<sequence length="702" mass="77078">SSMSDEQDSARGSAMQKEEEADQKTTQAKDGHVDGGSAAAAAGEGSANGRKRARVFDLGSMLAATTATAKSRVEQAEEKKRLEEAEKKAAAGEDPQEDAAKGAGQGGRAIAVASRTTDSAYNSLAPTDDDDDDDFLPMLPPGFKPDESVIVKDDDEKAKLKAAGGEEDEDDEEFDDYNNGDGIPTTALIPTSCEAKILHGNKPVSSLAFDHQGARIVSGGQDYAVNIYDFQKMDHGLRPDRQLTPCESHVIHSLSFNANGECLAIGAGSAQIRLLDRKGSQWAETVRGDQYLVDLNFTKGHTAAVNCIVWNPLVKTEFLSASDDGSLRIWSTDDFKVITKCINTHQRVIKTKNANGKRAQPQTCAYSPDGKLIVCGCDDGSIQAWKHGKLFVNTSYLVRKAHSAPVTCVVVAPDGKKILSRALDDTLKLWSLSDNKAPLLMKGDLECGFKGTDCGFSPRGEMVYTGTSSPSAEVDGKLLFLNSETFEPMYQIVYPGVSCIRIAWHARLNQIAVGLSDGTVRVYYDQQLSHAGIMMCVTKPKKRQRQNEVLREELILSPLTLHMFQPRGDNPDEQEVTEWRIRKYLRMRDKQQRPNFRKPAEMPLDDKSCGGRVKTSGGTLHSYVAQQLGKEKNQAFLADTDVRASILRHAEAAEKDPQFINKAYMKNQPKPIFQEKSTAPEEEESDEELEPVYKMPRGQFSS</sequence>
<feature type="repeat" description="WD" evidence="4">
    <location>
        <begin position="298"/>
        <end position="340"/>
    </location>
</feature>
<evidence type="ECO:0000256" key="1">
    <source>
        <dbReference type="ARBA" id="ARBA00022574"/>
    </source>
</evidence>
<dbReference type="SMART" id="SM00320">
    <property type="entry name" value="WD40"/>
    <property type="match status" value="6"/>
</dbReference>
<feature type="repeat" description="WD" evidence="4">
    <location>
        <begin position="354"/>
        <end position="386"/>
    </location>
</feature>
<evidence type="ECO:0000313" key="6">
    <source>
        <dbReference type="EMBL" id="GMR31547.1"/>
    </source>
</evidence>
<reference evidence="7" key="1">
    <citation type="submission" date="2022-10" db="EMBL/GenBank/DDBJ databases">
        <title>Genome assembly of Pristionchus species.</title>
        <authorList>
            <person name="Yoshida K."/>
            <person name="Sommer R.J."/>
        </authorList>
    </citation>
    <scope>NUCLEOTIDE SEQUENCE [LARGE SCALE GENOMIC DNA]</scope>
    <source>
        <strain evidence="7">RS5460</strain>
    </source>
</reference>
<feature type="region of interest" description="Disordered" evidence="5">
    <location>
        <begin position="65"/>
        <end position="137"/>
    </location>
</feature>
<dbReference type="SUPFAM" id="SSF50978">
    <property type="entry name" value="WD40 repeat-like"/>
    <property type="match status" value="1"/>
</dbReference>
<dbReference type="PANTHER" id="PTHR16017:SF0">
    <property type="entry name" value="WD REPEAT-CONTAINING PROTEIN 70"/>
    <property type="match status" value="1"/>
</dbReference>
<dbReference type="Pfam" id="PF00400">
    <property type="entry name" value="WD40"/>
    <property type="match status" value="4"/>
</dbReference>
<evidence type="ECO:0008006" key="8">
    <source>
        <dbReference type="Google" id="ProtNLM"/>
    </source>
</evidence>
<dbReference type="CDD" id="cd00200">
    <property type="entry name" value="WD40"/>
    <property type="match status" value="1"/>
</dbReference>
<keyword evidence="1 4" id="KW-0853">WD repeat</keyword>
<keyword evidence="2" id="KW-0677">Repeat</keyword>
<evidence type="ECO:0000256" key="3">
    <source>
        <dbReference type="ARBA" id="ARBA00038343"/>
    </source>
</evidence>
<feature type="compositionally biased region" description="Acidic residues" evidence="5">
    <location>
        <begin position="680"/>
        <end position="690"/>
    </location>
</feature>
<dbReference type="PROSITE" id="PS50082">
    <property type="entry name" value="WD_REPEATS_2"/>
    <property type="match status" value="3"/>
</dbReference>